<keyword evidence="1" id="KW-0472">Membrane</keyword>
<evidence type="ECO:0000313" key="4">
    <source>
        <dbReference type="Proteomes" id="UP000007845"/>
    </source>
</evidence>
<evidence type="ECO:0000313" key="3">
    <source>
        <dbReference type="EMBL" id="EGB15094.1"/>
    </source>
</evidence>
<dbReference type="AlphaFoldDB" id="F0JGH7"/>
<dbReference type="KEGG" id="ddn:DND132_1888"/>
<feature type="signal peptide" evidence="2">
    <location>
        <begin position="1"/>
        <end position="21"/>
    </location>
</feature>
<keyword evidence="4" id="KW-1185">Reference proteome</keyword>
<dbReference type="EMBL" id="CP003220">
    <property type="protein sequence ID" value="EGB15094.1"/>
    <property type="molecule type" value="Genomic_DNA"/>
</dbReference>
<organism evidence="3 4">
    <name type="scientific">Pseudodesulfovibrio mercurii</name>
    <dbReference type="NCBI Taxonomy" id="641491"/>
    <lineage>
        <taxon>Bacteria</taxon>
        <taxon>Pseudomonadati</taxon>
        <taxon>Thermodesulfobacteriota</taxon>
        <taxon>Desulfovibrionia</taxon>
        <taxon>Desulfovibrionales</taxon>
        <taxon>Desulfovibrionaceae</taxon>
    </lineage>
</organism>
<evidence type="ECO:0008006" key="5">
    <source>
        <dbReference type="Google" id="ProtNLM"/>
    </source>
</evidence>
<dbReference type="Proteomes" id="UP000007845">
    <property type="component" value="Chromosome"/>
</dbReference>
<dbReference type="eggNOG" id="COG5266">
    <property type="taxonomic scope" value="Bacteria"/>
</dbReference>
<proteinExistence type="predicted"/>
<evidence type="ECO:0000256" key="2">
    <source>
        <dbReference type="SAM" id="SignalP"/>
    </source>
</evidence>
<evidence type="ECO:0000256" key="1">
    <source>
        <dbReference type="SAM" id="Phobius"/>
    </source>
</evidence>
<name>F0JGH7_9BACT</name>
<keyword evidence="2" id="KW-0732">Signal</keyword>
<feature type="transmembrane region" description="Helical" evidence="1">
    <location>
        <begin position="126"/>
        <end position="145"/>
    </location>
</feature>
<dbReference type="OrthoDB" id="9815598at2"/>
<dbReference type="STRING" id="641491.DND132_1888"/>
<dbReference type="HOGENOM" id="CLU_105325_1_1_7"/>
<feature type="chain" id="PRO_5003255455" description="Nickel transport protein" evidence="2">
    <location>
        <begin position="22"/>
        <end position="152"/>
    </location>
</feature>
<accession>F0JGH7</accession>
<dbReference type="RefSeq" id="WP_014322521.1">
    <property type="nucleotide sequence ID" value="NC_016803.1"/>
</dbReference>
<keyword evidence="1" id="KW-0812">Transmembrane</keyword>
<keyword evidence="1" id="KW-1133">Transmembrane helix</keyword>
<gene>
    <name evidence="3" type="ORF">DND132_1888</name>
</gene>
<reference evidence="3 4" key="1">
    <citation type="journal article" date="2011" name="J. Bacteriol.">
        <title>Genome sequence of the mercury-methylating strain Desulfovibrio desulfuricans ND132.</title>
        <authorList>
            <person name="Brown S.D."/>
            <person name="Gilmour C.C."/>
            <person name="Kucken A.M."/>
            <person name="Wall J.D."/>
            <person name="Elias D.A."/>
            <person name="Brandt C.C."/>
            <person name="Podar M."/>
            <person name="Chertkov O."/>
            <person name="Held B."/>
            <person name="Bruce D.C."/>
            <person name="Detter J.C."/>
            <person name="Tapia R."/>
            <person name="Han C.S."/>
            <person name="Goodwin L.A."/>
            <person name="Cheng J.F."/>
            <person name="Pitluck S."/>
            <person name="Woyke T."/>
            <person name="Mikhailova N."/>
            <person name="Ivanova N.N."/>
            <person name="Han J."/>
            <person name="Lucas S."/>
            <person name="Lapidus A.L."/>
            <person name="Land M.L."/>
            <person name="Hauser L.J."/>
            <person name="Palumbo A.V."/>
        </authorList>
    </citation>
    <scope>NUCLEOTIDE SEQUENCE [LARGE SCALE GENOMIC DNA]</scope>
    <source>
        <strain evidence="3 4">ND132</strain>
    </source>
</reference>
<protein>
    <recommendedName>
        <fullName evidence="5">Nickel transport protein</fullName>
    </recommendedName>
</protein>
<sequence length="152" mass="15591" precursor="true">MGRTVFAALCAMLLLSSPAWGHGVTYGVIPDHAVAVRFAYAGGEPMSYAETKVFGPDSPPDLEYQNGRTDARGVVSFVPDAPGTWTVTAWDESGHKGALEVPVTGSEAGLAAQAASVPQGGGATPVSVGLGLSLLANLALLVMVLRQRKRAG</sequence>